<evidence type="ECO:0000256" key="11">
    <source>
        <dbReference type="ARBA" id="ARBA00034103"/>
    </source>
</evidence>
<feature type="region of interest" description="Disordered" evidence="13">
    <location>
        <begin position="1"/>
        <end position="64"/>
    </location>
</feature>
<dbReference type="GO" id="GO:0005737">
    <property type="term" value="C:cytoplasm"/>
    <property type="evidence" value="ECO:0007669"/>
    <property type="project" value="TreeGrafter"/>
</dbReference>
<evidence type="ECO:0000256" key="3">
    <source>
        <dbReference type="ARBA" id="ARBA00022490"/>
    </source>
</evidence>
<dbReference type="Pfam" id="PF17817">
    <property type="entry name" value="PDZ_5"/>
    <property type="match status" value="1"/>
</dbReference>
<keyword evidence="7" id="KW-0770">Synapse</keyword>
<keyword evidence="10" id="KW-0206">Cytoskeleton</keyword>
<dbReference type="GO" id="GO:0031175">
    <property type="term" value="P:neuron projection development"/>
    <property type="evidence" value="ECO:0007669"/>
    <property type="project" value="TreeGrafter"/>
</dbReference>
<feature type="region of interest" description="Disordered" evidence="13">
    <location>
        <begin position="776"/>
        <end position="800"/>
    </location>
</feature>
<dbReference type="GO" id="GO:0007015">
    <property type="term" value="P:actin filament organization"/>
    <property type="evidence" value="ECO:0007669"/>
    <property type="project" value="TreeGrafter"/>
</dbReference>
<dbReference type="InterPro" id="IPR001478">
    <property type="entry name" value="PDZ"/>
</dbReference>
<dbReference type="GO" id="GO:0030425">
    <property type="term" value="C:dendrite"/>
    <property type="evidence" value="ECO:0007669"/>
    <property type="project" value="TreeGrafter"/>
</dbReference>
<keyword evidence="9" id="KW-0009">Actin-binding</keyword>
<evidence type="ECO:0000256" key="1">
    <source>
        <dbReference type="ARBA" id="ARBA00004245"/>
    </source>
</evidence>
<organism evidence="15 16">
    <name type="scientific">Onychostoma macrolepis</name>
    <dbReference type="NCBI Taxonomy" id="369639"/>
    <lineage>
        <taxon>Eukaryota</taxon>
        <taxon>Metazoa</taxon>
        <taxon>Chordata</taxon>
        <taxon>Craniata</taxon>
        <taxon>Vertebrata</taxon>
        <taxon>Euteleostomi</taxon>
        <taxon>Actinopterygii</taxon>
        <taxon>Neopterygii</taxon>
        <taxon>Teleostei</taxon>
        <taxon>Ostariophysi</taxon>
        <taxon>Cypriniformes</taxon>
        <taxon>Cyprinidae</taxon>
        <taxon>Acrossocheilinae</taxon>
        <taxon>Onychostoma</taxon>
    </lineage>
</organism>
<keyword evidence="8 12" id="KW-0175">Coiled coil</keyword>
<evidence type="ECO:0000256" key="7">
    <source>
        <dbReference type="ARBA" id="ARBA00023018"/>
    </source>
</evidence>
<dbReference type="PANTHER" id="PTHR16154:SF24">
    <property type="entry name" value="NEURABIN-2"/>
    <property type="match status" value="1"/>
</dbReference>
<feature type="compositionally biased region" description="Basic and acidic residues" evidence="13">
    <location>
        <begin position="782"/>
        <end position="800"/>
    </location>
</feature>
<dbReference type="GO" id="GO:0015629">
    <property type="term" value="C:actin cytoskeleton"/>
    <property type="evidence" value="ECO:0007669"/>
    <property type="project" value="TreeGrafter"/>
</dbReference>
<accession>A0A7J6CHM0</accession>
<evidence type="ECO:0000256" key="8">
    <source>
        <dbReference type="ARBA" id="ARBA00023054"/>
    </source>
</evidence>
<dbReference type="CDD" id="cd06790">
    <property type="entry name" value="PDZ_neurabin-like"/>
    <property type="match status" value="1"/>
</dbReference>
<feature type="compositionally biased region" description="Acidic residues" evidence="13">
    <location>
        <begin position="620"/>
        <end position="637"/>
    </location>
</feature>
<feature type="domain" description="PDZ" evidence="14">
    <location>
        <begin position="498"/>
        <end position="586"/>
    </location>
</feature>
<dbReference type="GO" id="GO:0019722">
    <property type="term" value="P:calcium-mediated signaling"/>
    <property type="evidence" value="ECO:0007669"/>
    <property type="project" value="TreeGrafter"/>
</dbReference>
<dbReference type="FunFam" id="2.30.42.10:FF:000010">
    <property type="entry name" value="Neurabin-1 isoform 1"/>
    <property type="match status" value="1"/>
</dbReference>
<proteinExistence type="predicted"/>
<evidence type="ECO:0000256" key="9">
    <source>
        <dbReference type="ARBA" id="ARBA00023203"/>
    </source>
</evidence>
<keyword evidence="2" id="KW-0217">Developmental protein</keyword>
<sequence>MMKTESSSSSKPASTTALRSPSPHRNAYEAAGIQALKPANDVLNNGDAQDGKPKPTSRGRTYGSNVHRIKNMFMQMGASSPTEAEDAQKANGDSKAVRLTLPRAGSLNENVDHSALLKLGSSVSERVNRFDSKTDASPRYSKLQETRKIFEQQQQQQQQERQAASNRVLLKKERAAGFQDASRLDVVARFNGSTESLDSLDAIGGTGEAVSPTVSQLSAVFERAAELRNNLHRLSNTPPLPLRGVTGRVGALNSKIITKRVRALSSGANKEDGANQHQEEQDARCSSLNGASELQDGITAVDTESLEEKKTGEKDESKSVDKCKSGQASATEAKGTLISADVRNLENGGLASNGEALERDTMESGIIGTGRKGEDGHARPSVGVSKKEDDDDGTLKADLVDISAYSAVGEDSGGSQLEDEEDEDDVYEPESSCSEIAGLPTEEEPPPSRKIKFSTAPIKVFTTYSNEDYDRRNDDVDPMAASAEYELEKRVERLDLFPAELEKDNEGLGISIIGMGAGADMGLEKLGIFVKTVTEGGAAHRDGRIQVNDLIVEVDGTSLVGVTQSFAASVLRNTSGTVRFIIGREKPGEQSEVAQLIQQTLEQERWQREMMEQRYGNYMGDEEEPGDYGTDEDEDEMSPTYPSAIEVFDLAENEDMLSPVEVDPEKLAHKYKELQIKHAVTQAEIQQLKRKLNHAEQEKQRWRAEKAQMEHNMQENRERMEKLEGYWMEAQSLCQAVDEHLKETQAQYQALERKYSKAKRLIKEYQQKEIELLKKKTAQQKTVEETEASHQEETEQLQDKVIDLESQVEDLKSLDPS</sequence>
<keyword evidence="6" id="KW-0524">Neurogenesis</keyword>
<dbReference type="Gene3D" id="1.10.287.1490">
    <property type="match status" value="1"/>
</dbReference>
<protein>
    <recommendedName>
        <fullName evidence="14">PDZ domain-containing protein</fullName>
    </recommendedName>
</protein>
<gene>
    <name evidence="15" type="ORF">G5714_012797</name>
</gene>
<dbReference type="EMBL" id="JAAMOB010000012">
    <property type="protein sequence ID" value="KAF4106807.1"/>
    <property type="molecule type" value="Genomic_DNA"/>
</dbReference>
<keyword evidence="16" id="KW-1185">Reference proteome</keyword>
<feature type="compositionally biased region" description="Basic and acidic residues" evidence="13">
    <location>
        <begin position="269"/>
        <end position="283"/>
    </location>
</feature>
<dbReference type="AlphaFoldDB" id="A0A7J6CHM0"/>
<reference evidence="15 16" key="1">
    <citation type="submission" date="2020-04" db="EMBL/GenBank/DDBJ databases">
        <title>Chromosome-level genome assembly of a cyprinid fish Onychostoma macrolepis by integration of Nanopore Sequencing, Bionano and Hi-C technology.</title>
        <authorList>
            <person name="Wang D."/>
        </authorList>
    </citation>
    <scope>NUCLEOTIDE SEQUENCE [LARGE SCALE GENOMIC DNA]</scope>
    <source>
        <strain evidence="15">SWU-2019</strain>
        <tissue evidence="15">Muscle</tissue>
    </source>
</reference>
<evidence type="ECO:0000259" key="14">
    <source>
        <dbReference type="PROSITE" id="PS50106"/>
    </source>
</evidence>
<comment type="caution">
    <text evidence="15">The sequence shown here is derived from an EMBL/GenBank/DDBJ whole genome shotgun (WGS) entry which is preliminary data.</text>
</comment>
<feature type="region of interest" description="Disordered" evidence="13">
    <location>
        <begin position="618"/>
        <end position="638"/>
    </location>
</feature>
<name>A0A7J6CHM0_9TELE</name>
<evidence type="ECO:0000256" key="10">
    <source>
        <dbReference type="ARBA" id="ARBA00023212"/>
    </source>
</evidence>
<keyword evidence="5" id="KW-0221">Differentiation</keyword>
<feature type="region of interest" description="Disordered" evidence="13">
    <location>
        <begin position="347"/>
        <end position="450"/>
    </location>
</feature>
<dbReference type="InterPro" id="IPR040645">
    <property type="entry name" value="Neurabin-1/2_PDZ"/>
</dbReference>
<keyword evidence="4" id="KW-0597">Phosphoprotein</keyword>
<keyword evidence="3" id="KW-0963">Cytoplasm</keyword>
<dbReference type="Pfam" id="PF00595">
    <property type="entry name" value="PDZ"/>
    <property type="match status" value="1"/>
</dbReference>
<dbReference type="SUPFAM" id="SSF50156">
    <property type="entry name" value="PDZ domain-like"/>
    <property type="match status" value="1"/>
</dbReference>
<dbReference type="Proteomes" id="UP000579812">
    <property type="component" value="Unassembled WGS sequence"/>
</dbReference>
<evidence type="ECO:0000256" key="13">
    <source>
        <dbReference type="SAM" id="MobiDB-lite"/>
    </source>
</evidence>
<evidence type="ECO:0000313" key="16">
    <source>
        <dbReference type="Proteomes" id="UP000579812"/>
    </source>
</evidence>
<evidence type="ECO:0000256" key="4">
    <source>
        <dbReference type="ARBA" id="ARBA00022553"/>
    </source>
</evidence>
<feature type="compositionally biased region" description="Basic and acidic residues" evidence="13">
    <location>
        <begin position="306"/>
        <end position="324"/>
    </location>
</feature>
<dbReference type="GO" id="GO:0014069">
    <property type="term" value="C:postsynaptic density"/>
    <property type="evidence" value="ECO:0007669"/>
    <property type="project" value="TreeGrafter"/>
</dbReference>
<dbReference type="Gene3D" id="2.30.42.10">
    <property type="match status" value="1"/>
</dbReference>
<feature type="coiled-coil region" evidence="12">
    <location>
        <begin position="140"/>
        <end position="167"/>
    </location>
</feature>
<dbReference type="GO" id="GO:0051015">
    <property type="term" value="F:actin filament binding"/>
    <property type="evidence" value="ECO:0007669"/>
    <property type="project" value="TreeGrafter"/>
</dbReference>
<feature type="compositionally biased region" description="Acidic residues" evidence="13">
    <location>
        <begin position="417"/>
        <end position="428"/>
    </location>
</feature>
<dbReference type="InterPro" id="IPR036034">
    <property type="entry name" value="PDZ_sf"/>
</dbReference>
<feature type="region of interest" description="Disordered" evidence="13">
    <location>
        <begin position="265"/>
        <end position="332"/>
    </location>
</feature>
<dbReference type="InterPro" id="IPR043446">
    <property type="entry name" value="Neurabin-like"/>
</dbReference>
<dbReference type="PROSITE" id="PS50106">
    <property type="entry name" value="PDZ"/>
    <property type="match status" value="1"/>
</dbReference>
<dbReference type="OrthoDB" id="62701at2759"/>
<comment type="subcellular location">
    <subcellularLocation>
        <location evidence="1">Cytoplasm</location>
        <location evidence="1">Cytoskeleton</location>
    </subcellularLocation>
    <subcellularLocation>
        <location evidence="11">Synapse</location>
    </subcellularLocation>
</comment>
<feature type="compositionally biased region" description="Low complexity" evidence="13">
    <location>
        <begin position="1"/>
        <end position="10"/>
    </location>
</feature>
<evidence type="ECO:0000313" key="15">
    <source>
        <dbReference type="EMBL" id="KAF4106807.1"/>
    </source>
</evidence>
<dbReference type="PANTHER" id="PTHR16154">
    <property type="entry name" value="NEURABIN"/>
    <property type="match status" value="1"/>
</dbReference>
<evidence type="ECO:0000256" key="5">
    <source>
        <dbReference type="ARBA" id="ARBA00022782"/>
    </source>
</evidence>
<evidence type="ECO:0000256" key="2">
    <source>
        <dbReference type="ARBA" id="ARBA00022473"/>
    </source>
</evidence>
<evidence type="ECO:0000256" key="12">
    <source>
        <dbReference type="SAM" id="Coils"/>
    </source>
</evidence>
<dbReference type="SMART" id="SM00228">
    <property type="entry name" value="PDZ"/>
    <property type="match status" value="1"/>
</dbReference>
<evidence type="ECO:0000256" key="6">
    <source>
        <dbReference type="ARBA" id="ARBA00022902"/>
    </source>
</evidence>
<feature type="compositionally biased region" description="Basic and acidic residues" evidence="13">
    <location>
        <begin position="385"/>
        <end position="399"/>
    </location>
</feature>